<dbReference type="EMBL" id="HBIB01017225">
    <property type="protein sequence ID" value="CAE0248932.1"/>
    <property type="molecule type" value="Transcribed_RNA"/>
</dbReference>
<dbReference type="InterPro" id="IPR025733">
    <property type="entry name" value="PAPs_C"/>
</dbReference>
<feature type="domain" description="Purple acid phosphatase C-terminal" evidence="1">
    <location>
        <begin position="23"/>
        <end position="87"/>
    </location>
</feature>
<gene>
    <name evidence="2" type="ORF">PBIL07802_LOCUS11130</name>
</gene>
<proteinExistence type="predicted"/>
<dbReference type="AlphaFoldDB" id="A0A7S3G393"/>
<reference evidence="2" key="1">
    <citation type="submission" date="2021-01" db="EMBL/GenBank/DDBJ databases">
        <authorList>
            <person name="Corre E."/>
            <person name="Pelletier E."/>
            <person name="Niang G."/>
            <person name="Scheremetjew M."/>
            <person name="Finn R."/>
            <person name="Kale V."/>
            <person name="Holt S."/>
            <person name="Cochrane G."/>
            <person name="Meng A."/>
            <person name="Brown T."/>
            <person name="Cohen L."/>
        </authorList>
    </citation>
    <scope>NUCLEOTIDE SEQUENCE</scope>
    <source>
        <strain evidence="2">NIES-2562</strain>
    </source>
</reference>
<dbReference type="PANTHER" id="PTHR45778">
    <property type="entry name" value="PURPLE ACID PHOSPHATASE-RELATED"/>
    <property type="match status" value="1"/>
</dbReference>
<dbReference type="InterPro" id="IPR029052">
    <property type="entry name" value="Metallo-depent_PP-like"/>
</dbReference>
<name>A0A7S3G393_9EUKA</name>
<sequence>MYNFTCVDGFTNTTDIKVKKGYPVHVVVGMAGNTSQSAWKSYMPEHFMPPDWIVFRSADFGFTYAEATSTTLAFKYVNDQDGVVHDHFTLHKGSDWDEGN</sequence>
<evidence type="ECO:0000259" key="1">
    <source>
        <dbReference type="Pfam" id="PF14008"/>
    </source>
</evidence>
<dbReference type="Gene3D" id="3.60.21.10">
    <property type="match status" value="1"/>
</dbReference>
<accession>A0A7S3G393</accession>
<evidence type="ECO:0000313" key="2">
    <source>
        <dbReference type="EMBL" id="CAE0248932.1"/>
    </source>
</evidence>
<dbReference type="Pfam" id="PF14008">
    <property type="entry name" value="Metallophos_C"/>
    <property type="match status" value="1"/>
</dbReference>
<dbReference type="SUPFAM" id="SSF56300">
    <property type="entry name" value="Metallo-dependent phosphatases"/>
    <property type="match status" value="1"/>
</dbReference>
<organism evidence="2">
    <name type="scientific">Palpitomonas bilix</name>
    <dbReference type="NCBI Taxonomy" id="652834"/>
    <lineage>
        <taxon>Eukaryota</taxon>
        <taxon>Eukaryota incertae sedis</taxon>
    </lineage>
</organism>
<protein>
    <recommendedName>
        <fullName evidence="1">Purple acid phosphatase C-terminal domain-containing protein</fullName>
    </recommendedName>
</protein>